<proteinExistence type="predicted"/>
<dbReference type="OrthoDB" id="277520at2"/>
<dbReference type="SUPFAM" id="SSF49879">
    <property type="entry name" value="SMAD/FHA domain"/>
    <property type="match status" value="1"/>
</dbReference>
<protein>
    <recommendedName>
        <fullName evidence="3">FHA domain-containing protein</fullName>
    </recommendedName>
</protein>
<reference evidence="5 7" key="1">
    <citation type="journal article" date="2016" name="Plant Dis.">
        <title>Improved production of propionic acid using genome shuffling.</title>
        <authorList>
            <person name="Luna-Flores C.H."/>
            <person name="Palfreyman R.W."/>
            <person name="Kromer J.O."/>
            <person name="Nielsen L.K."/>
            <person name="Marcellin E."/>
        </authorList>
    </citation>
    <scope>NUCLEOTIDE SEQUENCE [LARGE SCALE GENOMIC DNA]</scope>
    <source>
        <strain evidence="5 7">F3E8</strain>
    </source>
</reference>
<dbReference type="AlphaFoldDB" id="A0A142KJ70"/>
<dbReference type="PANTHER" id="PTHR23308">
    <property type="entry name" value="NUCLEAR INHIBITOR OF PROTEIN PHOSPHATASE-1"/>
    <property type="match status" value="1"/>
</dbReference>
<evidence type="ECO:0000313" key="5">
    <source>
        <dbReference type="EMBL" id="AOZ47619.1"/>
    </source>
</evidence>
<feature type="domain" description="FHA" evidence="3">
    <location>
        <begin position="88"/>
        <end position="138"/>
    </location>
</feature>
<dbReference type="Proteomes" id="UP000075221">
    <property type="component" value="Chromosome"/>
</dbReference>
<keyword evidence="7" id="KW-1185">Reference proteome</keyword>
<dbReference type="Proteomes" id="UP000178666">
    <property type="component" value="Chromosome"/>
</dbReference>
<dbReference type="PROSITE" id="PS50006">
    <property type="entry name" value="FHA_DOMAIN"/>
    <property type="match status" value="1"/>
</dbReference>
<evidence type="ECO:0000259" key="3">
    <source>
        <dbReference type="PROSITE" id="PS50006"/>
    </source>
</evidence>
<dbReference type="Gene3D" id="2.60.200.20">
    <property type="match status" value="1"/>
</dbReference>
<feature type="transmembrane region" description="Helical" evidence="2">
    <location>
        <begin position="6"/>
        <end position="25"/>
    </location>
</feature>
<accession>A0A142KJ70</accession>
<dbReference type="OMA" id="RWFIEDL"/>
<keyword evidence="2" id="KW-1133">Transmembrane helix</keyword>
<sequence length="165" mass="17977">MSEFLVAVLRIAYLALLWVLILFLARTVRTDMFGRRVVARTGAPASEASPPKARRKARRGAGREPIPGALRIISGSRAGLVIQMSDRILVGRGGDSNLPIEDDYASTHHAEFTQGIDGAWFIEDLRSTNGTYVNGQRIEEPTRLSIGDEVRIGRTTMSVEAGGRG</sequence>
<dbReference type="Pfam" id="PF00498">
    <property type="entry name" value="FHA"/>
    <property type="match status" value="1"/>
</dbReference>
<dbReference type="EMBL" id="CP014352">
    <property type="protein sequence ID" value="AMS06158.1"/>
    <property type="molecule type" value="Genomic_DNA"/>
</dbReference>
<dbReference type="KEGG" id="aaci:ASQ49_01970"/>
<evidence type="ECO:0000256" key="2">
    <source>
        <dbReference type="SAM" id="Phobius"/>
    </source>
</evidence>
<dbReference type="InterPro" id="IPR008984">
    <property type="entry name" value="SMAD_FHA_dom_sf"/>
</dbReference>
<dbReference type="RefSeq" id="WP_015069327.1">
    <property type="nucleotide sequence ID" value="NZ_CP013126.1"/>
</dbReference>
<keyword evidence="2" id="KW-0472">Membrane</keyword>
<organism evidence="4 6">
    <name type="scientific">Acidipropionibacterium acidipropionici</name>
    <dbReference type="NCBI Taxonomy" id="1748"/>
    <lineage>
        <taxon>Bacteria</taxon>
        <taxon>Bacillati</taxon>
        <taxon>Actinomycetota</taxon>
        <taxon>Actinomycetes</taxon>
        <taxon>Propionibacteriales</taxon>
        <taxon>Propionibacteriaceae</taxon>
        <taxon>Acidipropionibacterium</taxon>
    </lineage>
</organism>
<name>A0A142KJ70_9ACTN</name>
<dbReference type="CDD" id="cd00060">
    <property type="entry name" value="FHA"/>
    <property type="match status" value="1"/>
</dbReference>
<evidence type="ECO:0000313" key="4">
    <source>
        <dbReference type="EMBL" id="AMS06158.1"/>
    </source>
</evidence>
<dbReference type="SMART" id="SM00240">
    <property type="entry name" value="FHA"/>
    <property type="match status" value="1"/>
</dbReference>
<reference evidence="4 6" key="2">
    <citation type="submission" date="2016-02" db="EMBL/GenBank/DDBJ databases">
        <title>Complete Genome Sequence of Propionibacterium acidipropionici ATCC 55737.</title>
        <authorList>
            <person name="Luna Flores C.H."/>
            <person name="Nielsen L.K."/>
            <person name="Marcellin E."/>
        </authorList>
    </citation>
    <scope>NUCLEOTIDE SEQUENCE [LARGE SCALE GENOMIC DNA]</scope>
    <source>
        <strain evidence="4 6">ATCC 55737</strain>
    </source>
</reference>
<dbReference type="InterPro" id="IPR050923">
    <property type="entry name" value="Cell_Proc_Reg/RNA_Proc"/>
</dbReference>
<keyword evidence="2" id="KW-0812">Transmembrane</keyword>
<gene>
    <name evidence="5" type="ORF">A8L58_14090</name>
    <name evidence="4" type="ORF">AXH35_12640</name>
</gene>
<evidence type="ECO:0000313" key="6">
    <source>
        <dbReference type="Proteomes" id="UP000075221"/>
    </source>
</evidence>
<evidence type="ECO:0000256" key="1">
    <source>
        <dbReference type="ARBA" id="ARBA00022553"/>
    </source>
</evidence>
<dbReference type="GeneID" id="88083824"/>
<dbReference type="EMBL" id="CP015970">
    <property type="protein sequence ID" value="AOZ47619.1"/>
    <property type="molecule type" value="Genomic_DNA"/>
</dbReference>
<evidence type="ECO:0000313" key="7">
    <source>
        <dbReference type="Proteomes" id="UP000178666"/>
    </source>
</evidence>
<dbReference type="InterPro" id="IPR000253">
    <property type="entry name" value="FHA_dom"/>
</dbReference>
<keyword evidence="1" id="KW-0597">Phosphoprotein</keyword>